<evidence type="ECO:0000256" key="1">
    <source>
        <dbReference type="ARBA" id="ARBA00007572"/>
    </source>
</evidence>
<dbReference type="PANTHER" id="PTHR47810">
    <property type="entry name" value="DNA LIGASE"/>
    <property type="match status" value="1"/>
</dbReference>
<organism evidence="7 8">
    <name type="scientific">Proteus phage PmP19</name>
    <dbReference type="NCBI Taxonomy" id="2759188"/>
    <lineage>
        <taxon>Viruses</taxon>
        <taxon>Duplodnaviria</taxon>
        <taxon>Heunggongvirae</taxon>
        <taxon>Uroviricota</taxon>
        <taxon>Caudoviricetes</taxon>
        <taxon>Autographivirales</taxon>
        <taxon>Autosignataviridae</taxon>
        <taxon>Molineuxvirinae</taxon>
        <taxon>Gansuvirus</taxon>
        <taxon>Gansuvirus PmP19</taxon>
    </lineage>
</organism>
<dbReference type="GO" id="GO:0006281">
    <property type="term" value="P:DNA repair"/>
    <property type="evidence" value="ECO:0007669"/>
    <property type="project" value="UniProtKB-KW"/>
</dbReference>
<dbReference type="InterPro" id="IPR012340">
    <property type="entry name" value="NA-bd_OB-fold"/>
</dbReference>
<dbReference type="InterPro" id="IPR029319">
    <property type="entry name" value="DNA_ligase_OB"/>
</dbReference>
<reference evidence="7 8" key="1">
    <citation type="submission" date="2020-06" db="EMBL/GenBank/DDBJ databases">
        <title>Morphologic and genomic characterization of Proteus mirabilis lytic bacteriophage PmP19.</title>
        <authorList>
            <person name="Han S."/>
        </authorList>
    </citation>
    <scope>NUCLEOTIDE SEQUENCE [LARGE SCALE GENOMIC DNA]</scope>
</reference>
<dbReference type="Pfam" id="PF14743">
    <property type="entry name" value="DNA_ligase_OB_2"/>
    <property type="match status" value="1"/>
</dbReference>
<evidence type="ECO:0000313" key="7">
    <source>
        <dbReference type="EMBL" id="QPI15932.1"/>
    </source>
</evidence>
<dbReference type="SUPFAM" id="SSF50249">
    <property type="entry name" value="Nucleic acid-binding proteins"/>
    <property type="match status" value="1"/>
</dbReference>
<evidence type="ECO:0000256" key="4">
    <source>
        <dbReference type="ARBA" id="ARBA00022763"/>
    </source>
</evidence>
<gene>
    <name evidence="7" type="ORF">PmP19_26</name>
</gene>
<keyword evidence="2 7" id="KW-0436">Ligase</keyword>
<evidence type="ECO:0000256" key="5">
    <source>
        <dbReference type="ARBA" id="ARBA00023204"/>
    </source>
</evidence>
<dbReference type="InterPro" id="IPR050326">
    <property type="entry name" value="NAD_dep_DNA_ligaseB"/>
</dbReference>
<dbReference type="Proteomes" id="UP000594665">
    <property type="component" value="Segment"/>
</dbReference>
<protein>
    <submittedName>
        <fullName evidence="7">DNA ligase</fullName>
    </submittedName>
</protein>
<accession>A0A7S9STA6</accession>
<dbReference type="Gene3D" id="3.30.470.30">
    <property type="entry name" value="DNA ligase/mRNA capping enzyme"/>
    <property type="match status" value="1"/>
</dbReference>
<evidence type="ECO:0000259" key="6">
    <source>
        <dbReference type="Pfam" id="PF14743"/>
    </source>
</evidence>
<dbReference type="PANTHER" id="PTHR47810:SF1">
    <property type="entry name" value="DNA LIGASE B"/>
    <property type="match status" value="1"/>
</dbReference>
<sequence>MNIFEFLGLSWDHRNHPVQLVKHMEEVPESKRQLPLYAQVKRDGVFSATVVRHDGKVGIFGRTGKKLSNVEHLESRFSCLPAGVYLGELQSMAVDIYLEALSGVVNPDRVNELDFIGQQIKDELYVDFFDMVTLSDFIGGVAVAPFTKRHAGLVKRITSHLAPDISCVYDTYHDNYLPITKCNTWEEVEAFAQKHIDAGREGAVFKRDVDWEAGHKGWRQMKIVRTVAYDLRCIGWEEGKGKYTGKVANLIFKWHGTQKVKAMLGKGWSHEDATRMYNEIKNGGELNVIGRIFTVYGLQDSSKGKIRLPKVGELRHDKEDADA</sequence>
<proteinExistence type="inferred from homology"/>
<keyword evidence="3" id="KW-0235">DNA replication</keyword>
<evidence type="ECO:0000313" key="8">
    <source>
        <dbReference type="Proteomes" id="UP000594665"/>
    </source>
</evidence>
<feature type="domain" description="DNA ligase OB-like" evidence="6">
    <location>
        <begin position="238"/>
        <end position="315"/>
    </location>
</feature>
<keyword evidence="4" id="KW-0227">DNA damage</keyword>
<keyword evidence="5" id="KW-0234">DNA repair</keyword>
<name>A0A7S9STA6_9CAUD</name>
<dbReference type="SUPFAM" id="SSF56091">
    <property type="entry name" value="DNA ligase/mRNA capping enzyme, catalytic domain"/>
    <property type="match status" value="1"/>
</dbReference>
<comment type="similarity">
    <text evidence="1">Belongs to the ATP-dependent DNA ligase family.</text>
</comment>
<evidence type="ECO:0000256" key="2">
    <source>
        <dbReference type="ARBA" id="ARBA00022598"/>
    </source>
</evidence>
<dbReference type="GO" id="GO:0016874">
    <property type="term" value="F:ligase activity"/>
    <property type="evidence" value="ECO:0007669"/>
    <property type="project" value="UniProtKB-KW"/>
</dbReference>
<dbReference type="EMBL" id="MT680615">
    <property type="protein sequence ID" value="QPI15932.1"/>
    <property type="molecule type" value="Genomic_DNA"/>
</dbReference>
<evidence type="ECO:0000256" key="3">
    <source>
        <dbReference type="ARBA" id="ARBA00022705"/>
    </source>
</evidence>
<keyword evidence="8" id="KW-1185">Reference proteome</keyword>
<dbReference type="GO" id="GO:0006260">
    <property type="term" value="P:DNA replication"/>
    <property type="evidence" value="ECO:0007669"/>
    <property type="project" value="UniProtKB-KW"/>
</dbReference>